<evidence type="ECO:0000256" key="1">
    <source>
        <dbReference type="ARBA" id="ARBA00013258"/>
    </source>
</evidence>
<dbReference type="RefSeq" id="WP_096399254.1">
    <property type="nucleotide sequence ID" value="NZ_AP017368.1"/>
</dbReference>
<dbReference type="InterPro" id="IPR050858">
    <property type="entry name" value="Mal-CoA-ACP_Trans/PKS_FabD"/>
</dbReference>
<keyword evidence="4 6" id="KW-0012">Acyltransferase</keyword>
<dbReference type="GO" id="GO:0005829">
    <property type="term" value="C:cytosol"/>
    <property type="evidence" value="ECO:0007669"/>
    <property type="project" value="TreeGrafter"/>
</dbReference>
<evidence type="ECO:0000259" key="8">
    <source>
        <dbReference type="SMART" id="SM00827"/>
    </source>
</evidence>
<feature type="active site" evidence="7">
    <location>
        <position position="90"/>
    </location>
</feature>
<dbReference type="Gene3D" id="3.30.70.250">
    <property type="entry name" value="Malonyl-CoA ACP transacylase, ACP-binding"/>
    <property type="match status" value="1"/>
</dbReference>
<dbReference type="EMBL" id="AP017368">
    <property type="protein sequence ID" value="BAV91713.1"/>
    <property type="molecule type" value="Genomic_DNA"/>
</dbReference>
<dbReference type="InterPro" id="IPR016035">
    <property type="entry name" value="Acyl_Trfase/lysoPLipase"/>
</dbReference>
<organism evidence="9 10">
    <name type="scientific">Candidatus Desulfovibrio trichonymphae</name>
    <dbReference type="NCBI Taxonomy" id="1725232"/>
    <lineage>
        <taxon>Bacteria</taxon>
        <taxon>Pseudomonadati</taxon>
        <taxon>Thermodesulfobacteriota</taxon>
        <taxon>Desulfovibrionia</taxon>
        <taxon>Desulfovibrionales</taxon>
        <taxon>Desulfovibrionaceae</taxon>
        <taxon>Desulfovibrio</taxon>
    </lineage>
</organism>
<dbReference type="KEGG" id="dtr:RSDT_0201"/>
<dbReference type="GO" id="GO:0006633">
    <property type="term" value="P:fatty acid biosynthetic process"/>
    <property type="evidence" value="ECO:0007669"/>
    <property type="project" value="TreeGrafter"/>
</dbReference>
<dbReference type="EC" id="2.3.1.39" evidence="1 6"/>
<evidence type="ECO:0000313" key="9">
    <source>
        <dbReference type="EMBL" id="BAV91713.1"/>
    </source>
</evidence>
<accession>A0A1J1DPE5</accession>
<evidence type="ECO:0000256" key="3">
    <source>
        <dbReference type="ARBA" id="ARBA00022679"/>
    </source>
</evidence>
<keyword evidence="10" id="KW-1185">Reference proteome</keyword>
<comment type="catalytic activity">
    <reaction evidence="5 6">
        <text>holo-[ACP] + malonyl-CoA = malonyl-[ACP] + CoA</text>
        <dbReference type="Rhea" id="RHEA:41792"/>
        <dbReference type="Rhea" id="RHEA-COMP:9623"/>
        <dbReference type="Rhea" id="RHEA-COMP:9685"/>
        <dbReference type="ChEBI" id="CHEBI:57287"/>
        <dbReference type="ChEBI" id="CHEBI:57384"/>
        <dbReference type="ChEBI" id="CHEBI:64479"/>
        <dbReference type="ChEBI" id="CHEBI:78449"/>
        <dbReference type="EC" id="2.3.1.39"/>
    </reaction>
</comment>
<feature type="domain" description="Malonyl-CoA:ACP transacylase (MAT)" evidence="8">
    <location>
        <begin position="7"/>
        <end position="312"/>
    </location>
</feature>
<dbReference type="SUPFAM" id="SSF55048">
    <property type="entry name" value="Probable ACP-binding domain of malonyl-CoA ACP transacylase"/>
    <property type="match status" value="1"/>
</dbReference>
<dbReference type="Gene3D" id="3.40.366.10">
    <property type="entry name" value="Malonyl-Coenzyme A Acyl Carrier Protein, domain 2"/>
    <property type="match status" value="1"/>
</dbReference>
<sequence>MPQPVLLFPGQGSQKSGMGRDIAEFSSEAMDFWKQAERISRLPLREIYWEGDEQAMSDTRALQPALTVVNLNLWREMAGKTAPRGAAGHSLGEFSALAAAGVLSPTDVLELTALRGRLMAEADPDGRGGMAALLKLDAAAVTEVVGEAAGETHELLFIANYNTPAQTVVSGHRAAVALACQKAKDRNGRGVELKVSGAFHSPMMREAAGELAVRLREAVWRHPRFPVYCNMRGAAVHDGESAKESLLEQMISPVRWVETVRNQYNDGARFWLELGTKALLGKMVKPCLASCADDVDAPRVDLVSDFAGVTSFSL</sequence>
<dbReference type="GO" id="GO:0004314">
    <property type="term" value="F:[acyl-carrier-protein] S-malonyltransferase activity"/>
    <property type="evidence" value="ECO:0007669"/>
    <property type="project" value="UniProtKB-EC"/>
</dbReference>
<evidence type="ECO:0000256" key="2">
    <source>
        <dbReference type="ARBA" id="ARBA00018953"/>
    </source>
</evidence>
<dbReference type="PANTHER" id="PTHR42681">
    <property type="entry name" value="MALONYL-COA-ACYL CARRIER PROTEIN TRANSACYLASE, MITOCHONDRIAL"/>
    <property type="match status" value="1"/>
</dbReference>
<proteinExistence type="inferred from homology"/>
<dbReference type="SMART" id="SM00827">
    <property type="entry name" value="PKS_AT"/>
    <property type="match status" value="1"/>
</dbReference>
<dbReference type="PIRSF" id="PIRSF000446">
    <property type="entry name" value="Mct"/>
    <property type="match status" value="1"/>
</dbReference>
<evidence type="ECO:0000256" key="6">
    <source>
        <dbReference type="PIRNR" id="PIRNR000446"/>
    </source>
</evidence>
<dbReference type="Pfam" id="PF00698">
    <property type="entry name" value="Acyl_transf_1"/>
    <property type="match status" value="1"/>
</dbReference>
<evidence type="ECO:0000256" key="4">
    <source>
        <dbReference type="ARBA" id="ARBA00023315"/>
    </source>
</evidence>
<comment type="similarity">
    <text evidence="6">Belongs to the fabD family.</text>
</comment>
<dbReference type="InterPro" id="IPR016036">
    <property type="entry name" value="Malonyl_transacylase_ACP-bd"/>
</dbReference>
<dbReference type="InterPro" id="IPR001227">
    <property type="entry name" value="Ac_transferase_dom_sf"/>
</dbReference>
<evidence type="ECO:0000256" key="5">
    <source>
        <dbReference type="ARBA" id="ARBA00048462"/>
    </source>
</evidence>
<keyword evidence="3 6" id="KW-0808">Transferase</keyword>
<dbReference type="InterPro" id="IPR014043">
    <property type="entry name" value="Acyl_transferase_dom"/>
</dbReference>
<gene>
    <name evidence="9" type="primary">fabD</name>
    <name evidence="9" type="ORF">RSDT_0201</name>
</gene>
<name>A0A1J1DPE5_9BACT</name>
<dbReference type="SUPFAM" id="SSF52151">
    <property type="entry name" value="FabD/lysophospholipase-like"/>
    <property type="match status" value="1"/>
</dbReference>
<protein>
    <recommendedName>
        <fullName evidence="2 6">Malonyl CoA-acyl carrier protein transacylase</fullName>
        <ecNumber evidence="1 6">2.3.1.39</ecNumber>
    </recommendedName>
</protein>
<dbReference type="InterPro" id="IPR024925">
    <property type="entry name" value="Malonyl_CoA-ACP_transAc"/>
</dbReference>
<reference evidence="9 10" key="1">
    <citation type="journal article" date="2017" name="ISME J.">
        <title>Genome of 'Ca. Desulfovibrio trichonymphae', an H2-oxidizing bacterium in a tripartite symbiotic system within a protist cell in the termite gut.</title>
        <authorList>
            <person name="Kuwahara H."/>
            <person name="Yuki M."/>
            <person name="Izawa K."/>
            <person name="Ohkuma M."/>
            <person name="Hongoh Y."/>
        </authorList>
    </citation>
    <scope>NUCLEOTIDE SEQUENCE [LARGE SCALE GENOMIC DNA]</scope>
    <source>
        <strain evidence="9 10">Rs-N31</strain>
    </source>
</reference>
<dbReference type="PANTHER" id="PTHR42681:SF1">
    <property type="entry name" value="MALONYL-COA-ACYL CARRIER PROTEIN TRANSACYLASE, MITOCHONDRIAL"/>
    <property type="match status" value="1"/>
</dbReference>
<dbReference type="OrthoDB" id="9808564at2"/>
<evidence type="ECO:0000256" key="7">
    <source>
        <dbReference type="PIRSR" id="PIRSR000446-1"/>
    </source>
</evidence>
<dbReference type="Proteomes" id="UP000242645">
    <property type="component" value="Chromosome"/>
</dbReference>
<dbReference type="AlphaFoldDB" id="A0A1J1DPE5"/>
<feature type="active site" evidence="7">
    <location>
        <position position="200"/>
    </location>
</feature>
<evidence type="ECO:0000313" key="10">
    <source>
        <dbReference type="Proteomes" id="UP000242645"/>
    </source>
</evidence>